<dbReference type="Proteomes" id="UP000319771">
    <property type="component" value="Unassembled WGS sequence"/>
</dbReference>
<dbReference type="CDD" id="cd09618">
    <property type="entry name" value="CBM9_like_2"/>
    <property type="match status" value="1"/>
</dbReference>
<reference evidence="3 4" key="1">
    <citation type="journal article" date="2019" name="Nat. Microbiol.">
        <title>Mediterranean grassland soil C-N compound turnover is dependent on rainfall and depth, and is mediated by genomically divergent microorganisms.</title>
        <authorList>
            <person name="Diamond S."/>
            <person name="Andeer P.F."/>
            <person name="Li Z."/>
            <person name="Crits-Christoph A."/>
            <person name="Burstein D."/>
            <person name="Anantharaman K."/>
            <person name="Lane K.R."/>
            <person name="Thomas B.C."/>
            <person name="Pan C."/>
            <person name="Northen T.R."/>
            <person name="Banfield J.F."/>
        </authorList>
    </citation>
    <scope>NUCLEOTIDE SEQUENCE [LARGE SCALE GENOMIC DNA]</scope>
    <source>
        <strain evidence="3">WS_11</strain>
    </source>
</reference>
<evidence type="ECO:0000313" key="3">
    <source>
        <dbReference type="EMBL" id="TMQ70428.1"/>
    </source>
</evidence>
<feature type="chain" id="PRO_5022116939" description="Carbohydrate-binding domain-containing protein" evidence="1">
    <location>
        <begin position="28"/>
        <end position="296"/>
    </location>
</feature>
<accession>A0A538U3G2</accession>
<evidence type="ECO:0000259" key="2">
    <source>
        <dbReference type="Pfam" id="PF06452"/>
    </source>
</evidence>
<keyword evidence="1" id="KW-0732">Signal</keyword>
<dbReference type="GO" id="GO:0004553">
    <property type="term" value="F:hydrolase activity, hydrolyzing O-glycosyl compounds"/>
    <property type="evidence" value="ECO:0007669"/>
    <property type="project" value="InterPro"/>
</dbReference>
<feature type="signal peptide" evidence="1">
    <location>
        <begin position="1"/>
        <end position="27"/>
    </location>
</feature>
<dbReference type="AlphaFoldDB" id="A0A538U3G2"/>
<proteinExistence type="predicted"/>
<dbReference type="Gene3D" id="2.60.40.1190">
    <property type="match status" value="1"/>
</dbReference>
<evidence type="ECO:0000313" key="4">
    <source>
        <dbReference type="Proteomes" id="UP000319771"/>
    </source>
</evidence>
<dbReference type="Pfam" id="PF06452">
    <property type="entry name" value="CBM9_1"/>
    <property type="match status" value="1"/>
</dbReference>
<dbReference type="SUPFAM" id="SSF49344">
    <property type="entry name" value="CBD9-like"/>
    <property type="match status" value="1"/>
</dbReference>
<dbReference type="EMBL" id="VBPB01000226">
    <property type="protein sequence ID" value="TMQ70428.1"/>
    <property type="molecule type" value="Genomic_DNA"/>
</dbReference>
<feature type="non-terminal residue" evidence="3">
    <location>
        <position position="296"/>
    </location>
</feature>
<name>A0A538U3G2_UNCEI</name>
<protein>
    <recommendedName>
        <fullName evidence="2">Carbohydrate-binding domain-containing protein</fullName>
    </recommendedName>
</protein>
<feature type="domain" description="Carbohydrate-binding" evidence="2">
    <location>
        <begin position="50"/>
        <end position="201"/>
    </location>
</feature>
<dbReference type="GO" id="GO:0016052">
    <property type="term" value="P:carbohydrate catabolic process"/>
    <property type="evidence" value="ECO:0007669"/>
    <property type="project" value="InterPro"/>
</dbReference>
<gene>
    <name evidence="3" type="ORF">E6K81_12660</name>
</gene>
<organism evidence="3 4">
    <name type="scientific">Eiseniibacteriota bacterium</name>
    <dbReference type="NCBI Taxonomy" id="2212470"/>
    <lineage>
        <taxon>Bacteria</taxon>
        <taxon>Candidatus Eiseniibacteriota</taxon>
    </lineage>
</organism>
<comment type="caution">
    <text evidence="3">The sequence shown here is derived from an EMBL/GenBank/DDBJ whole genome shotgun (WGS) entry which is preliminary data.</text>
</comment>
<dbReference type="InterPro" id="IPR010502">
    <property type="entry name" value="Carb-bd_dom_fam9"/>
</dbReference>
<dbReference type="GO" id="GO:0030246">
    <property type="term" value="F:carbohydrate binding"/>
    <property type="evidence" value="ECO:0007669"/>
    <property type="project" value="InterPro"/>
</dbReference>
<sequence>MATPRRSRLRWLLVLLSALAPLGAAEAASVPAPPHGPIRASRATGPMHCDGVLDEPAWATAQPVTEFYQQTPDQGAAITMPADFRVLFDDAAIYVGARLYDAHPESIQANLGRRDASLPADRISVYLDPFHDKRSGYVFVVNAAGHKVDGLLYNDGNQDLTWDGVWDGRAHRDSLGWTAEMRIPFSQLRFQSEAEPVWGINFKRVIVRRGEESLVAYTPLGAAGFNSRFPDLVGLEGIRPSRAIEISPYVTGKGSFLRHAANDPFNDGSRMNGRSGLDLRAPVGRRLTLNATVNPD</sequence>
<evidence type="ECO:0000256" key="1">
    <source>
        <dbReference type="SAM" id="SignalP"/>
    </source>
</evidence>